<keyword evidence="10 13" id="KW-0067">ATP-binding</keyword>
<dbReference type="InterPro" id="IPR006070">
    <property type="entry name" value="Sua5-like_dom"/>
</dbReference>
<feature type="binding site" evidence="14">
    <location>
        <position position="74"/>
    </location>
    <ligand>
        <name>L-threonine</name>
        <dbReference type="ChEBI" id="CHEBI:57926"/>
    </ligand>
</feature>
<comment type="function">
    <text evidence="13">Required for the formation of a threonylcarbamoyl group on adenosine at position 37 (t(6)A37) in tRNAs that read codons beginning with adenine.</text>
</comment>
<protein>
    <recommendedName>
        <fullName evidence="4 13">Threonylcarbamoyl-AMP synthase</fullName>
        <shortName evidence="13">TC-AMP synthase</shortName>
        <ecNumber evidence="3 13">2.7.7.87</ecNumber>
    </recommendedName>
    <alternativeName>
        <fullName evidence="11 13">L-threonylcarbamoyladenylate synthase</fullName>
    </alternativeName>
</protein>
<evidence type="ECO:0000256" key="6">
    <source>
        <dbReference type="ARBA" id="ARBA00022679"/>
    </source>
</evidence>
<comment type="similarity">
    <text evidence="2 13">Belongs to the SUA5 family.</text>
</comment>
<dbReference type="Gene3D" id="3.40.50.11030">
    <property type="entry name" value="Threonylcarbamoyl-AMP synthase, C-terminal domain"/>
    <property type="match status" value="1"/>
</dbReference>
<evidence type="ECO:0000256" key="11">
    <source>
        <dbReference type="ARBA" id="ARBA00029774"/>
    </source>
</evidence>
<evidence type="ECO:0000256" key="2">
    <source>
        <dbReference type="ARBA" id="ARBA00007663"/>
    </source>
</evidence>
<evidence type="ECO:0000256" key="10">
    <source>
        <dbReference type="ARBA" id="ARBA00022840"/>
    </source>
</evidence>
<evidence type="ECO:0000256" key="4">
    <source>
        <dbReference type="ARBA" id="ARBA00015492"/>
    </source>
</evidence>
<evidence type="ECO:0000256" key="5">
    <source>
        <dbReference type="ARBA" id="ARBA00022490"/>
    </source>
</evidence>
<keyword evidence="7 13" id="KW-0819">tRNA processing</keyword>
<dbReference type="PANTHER" id="PTHR17490:SF16">
    <property type="entry name" value="THREONYLCARBAMOYL-AMP SYNTHASE"/>
    <property type="match status" value="1"/>
</dbReference>
<dbReference type="GO" id="GO:0005737">
    <property type="term" value="C:cytoplasm"/>
    <property type="evidence" value="ECO:0007669"/>
    <property type="project" value="UniProtKB-SubCell"/>
</dbReference>
<dbReference type="InterPro" id="IPR038385">
    <property type="entry name" value="Sua5/YwlC_C"/>
</dbReference>
<feature type="domain" description="YrdC-like" evidence="15">
    <location>
        <begin position="20"/>
        <end position="206"/>
    </location>
</feature>
<dbReference type="FunFam" id="3.90.870.10:FF:000009">
    <property type="entry name" value="Threonylcarbamoyl-AMP synthase, putative"/>
    <property type="match status" value="1"/>
</dbReference>
<evidence type="ECO:0000259" key="15">
    <source>
        <dbReference type="PROSITE" id="PS51163"/>
    </source>
</evidence>
<feature type="binding site" evidence="14">
    <location>
        <position position="244"/>
    </location>
    <ligand>
        <name>ATP</name>
        <dbReference type="ChEBI" id="CHEBI:30616"/>
    </ligand>
</feature>
<dbReference type="PROSITE" id="PS51163">
    <property type="entry name" value="YRDC"/>
    <property type="match status" value="1"/>
</dbReference>
<accession>A0A7C4FE54</accession>
<sequence length="360" mass="38999">MGARGAATLVLRVDPERPDPEAVRKAARILREGGLVAFPTETVYGLGAVASKPRAVMRIFEVKRRPPDNPLILHVASVEQLFEVAREVPQQALKLVERFWPGPLTLVLPKSEKVIREVTGGLDKVAVRMPAHPVALALIREVGEPIAAPSANLSGRPSPTTAQHVLEDLGGLIEAVLDAGETLHGLESTIVDLTSDPPILLRPGALPLEAVEEALGRRVWVPDFARGLGEADRALAPGTRYRHYAPRAQLVVVEAPDYSDLRPLASTVRRLVEEARGLGVCILCTEETEGLYEGLPAVLVKLGSRREIFTVARNLFKVLREVDALGCELVIAEGFEERGLGLAVMNRLRKASGFQIVRAS</sequence>
<dbReference type="NCBIfam" id="TIGR00057">
    <property type="entry name" value="L-threonylcarbamoyladenylate synthase"/>
    <property type="match status" value="1"/>
</dbReference>
<dbReference type="AlphaFoldDB" id="A0A7C4FE54"/>
<keyword evidence="6 13" id="KW-0808">Transferase</keyword>
<dbReference type="GO" id="GO:0006450">
    <property type="term" value="P:regulation of translational fidelity"/>
    <property type="evidence" value="ECO:0007669"/>
    <property type="project" value="TreeGrafter"/>
</dbReference>
<dbReference type="GO" id="GO:0005524">
    <property type="term" value="F:ATP binding"/>
    <property type="evidence" value="ECO:0007669"/>
    <property type="project" value="UniProtKB-UniRule"/>
</dbReference>
<feature type="binding site" evidence="14">
    <location>
        <position position="202"/>
    </location>
    <ligand>
        <name>ATP</name>
        <dbReference type="ChEBI" id="CHEBI:30616"/>
    </ligand>
</feature>
<dbReference type="GO" id="GO:0008033">
    <property type="term" value="P:tRNA processing"/>
    <property type="evidence" value="ECO:0007669"/>
    <property type="project" value="UniProtKB-KW"/>
</dbReference>
<feature type="binding site" evidence="14">
    <location>
        <position position="158"/>
    </location>
    <ligand>
        <name>ATP</name>
        <dbReference type="ChEBI" id="CHEBI:30616"/>
    </ligand>
</feature>
<evidence type="ECO:0000313" key="16">
    <source>
        <dbReference type="EMBL" id="HGI43808.1"/>
    </source>
</evidence>
<dbReference type="PANTHER" id="PTHR17490">
    <property type="entry name" value="SUA5"/>
    <property type="match status" value="1"/>
</dbReference>
<reference evidence="16" key="1">
    <citation type="journal article" date="2020" name="mSystems">
        <title>Genome- and Community-Level Interaction Insights into Carbon Utilization and Element Cycling Functions of Hydrothermarchaeota in Hydrothermal Sediment.</title>
        <authorList>
            <person name="Zhou Z."/>
            <person name="Liu Y."/>
            <person name="Xu W."/>
            <person name="Pan J."/>
            <person name="Luo Z.H."/>
            <person name="Li M."/>
        </authorList>
    </citation>
    <scope>NUCLEOTIDE SEQUENCE [LARGE SCALE GENOMIC DNA]</scope>
    <source>
        <strain evidence="16">SpSt-735</strain>
    </source>
</reference>
<feature type="binding site" evidence="14">
    <location>
        <position position="188"/>
    </location>
    <ligand>
        <name>L-threonine</name>
        <dbReference type="ChEBI" id="CHEBI:57926"/>
    </ligand>
</feature>
<comment type="subcellular location">
    <subcellularLocation>
        <location evidence="1 13">Cytoplasm</location>
    </subcellularLocation>
</comment>
<feature type="binding site" evidence="14">
    <location>
        <position position="148"/>
    </location>
    <ligand>
        <name>L-threonine</name>
        <dbReference type="ChEBI" id="CHEBI:57926"/>
    </ligand>
</feature>
<dbReference type="EMBL" id="DTFI01000129">
    <property type="protein sequence ID" value="HGI43808.1"/>
    <property type="molecule type" value="Genomic_DNA"/>
</dbReference>
<evidence type="ECO:0000256" key="7">
    <source>
        <dbReference type="ARBA" id="ARBA00022694"/>
    </source>
</evidence>
<dbReference type="GO" id="GO:0003725">
    <property type="term" value="F:double-stranded RNA binding"/>
    <property type="evidence" value="ECO:0007669"/>
    <property type="project" value="UniProtKB-UniRule"/>
</dbReference>
<proteinExistence type="inferred from homology"/>
<feature type="binding site" evidence="14">
    <location>
        <position position="42"/>
    </location>
    <ligand>
        <name>L-threonine</name>
        <dbReference type="ChEBI" id="CHEBI:57926"/>
    </ligand>
</feature>
<evidence type="ECO:0000256" key="13">
    <source>
        <dbReference type="PIRNR" id="PIRNR004930"/>
    </source>
</evidence>
<dbReference type="InterPro" id="IPR050156">
    <property type="entry name" value="TC-AMP_synthase_SUA5"/>
</dbReference>
<evidence type="ECO:0000256" key="12">
    <source>
        <dbReference type="ARBA" id="ARBA00048366"/>
    </source>
</evidence>
<gene>
    <name evidence="16" type="ORF">ENV17_05445</name>
</gene>
<dbReference type="Gene3D" id="3.90.870.10">
    <property type="entry name" value="DHBP synthase"/>
    <property type="match status" value="1"/>
</dbReference>
<feature type="binding site" evidence="14">
    <location>
        <position position="128"/>
    </location>
    <ligand>
        <name>L-threonine</name>
        <dbReference type="ChEBI" id="CHEBI:57926"/>
    </ligand>
</feature>
<comment type="caution">
    <text evidence="16">The sequence shown here is derived from an EMBL/GenBank/DDBJ whole genome shotgun (WGS) entry which is preliminary data.</text>
</comment>
<evidence type="ECO:0000256" key="1">
    <source>
        <dbReference type="ARBA" id="ARBA00004496"/>
    </source>
</evidence>
<dbReference type="SUPFAM" id="SSF55821">
    <property type="entry name" value="YrdC/RibB"/>
    <property type="match status" value="1"/>
</dbReference>
<dbReference type="InterPro" id="IPR010923">
    <property type="entry name" value="T(6)A37_SUA5"/>
</dbReference>
<dbReference type="Pfam" id="PF01300">
    <property type="entry name" value="Sua5_yciO_yrdC"/>
    <property type="match status" value="1"/>
</dbReference>
<dbReference type="GO" id="GO:0061710">
    <property type="term" value="F:L-threonylcarbamoyladenylate synthase"/>
    <property type="evidence" value="ECO:0007669"/>
    <property type="project" value="UniProtKB-EC"/>
</dbReference>
<evidence type="ECO:0000256" key="8">
    <source>
        <dbReference type="ARBA" id="ARBA00022695"/>
    </source>
</evidence>
<feature type="binding site" evidence="14">
    <location>
        <position position="150"/>
    </location>
    <ligand>
        <name>ATP</name>
        <dbReference type="ChEBI" id="CHEBI:30616"/>
    </ligand>
</feature>
<name>A0A7C4FE54_THEPE</name>
<evidence type="ECO:0000256" key="14">
    <source>
        <dbReference type="PIRSR" id="PIRSR004930-1"/>
    </source>
</evidence>
<feature type="binding site" evidence="14">
    <location>
        <position position="65"/>
    </location>
    <ligand>
        <name>ATP</name>
        <dbReference type="ChEBI" id="CHEBI:30616"/>
    </ligand>
</feature>
<dbReference type="InterPro" id="IPR017945">
    <property type="entry name" value="DHBP_synth_RibB-like_a/b_dom"/>
</dbReference>
<evidence type="ECO:0000256" key="3">
    <source>
        <dbReference type="ARBA" id="ARBA00012584"/>
    </source>
</evidence>
<comment type="catalytic activity">
    <reaction evidence="12 13">
        <text>L-threonine + hydrogencarbonate + ATP = L-threonylcarbamoyladenylate + diphosphate + H2O</text>
        <dbReference type="Rhea" id="RHEA:36407"/>
        <dbReference type="ChEBI" id="CHEBI:15377"/>
        <dbReference type="ChEBI" id="CHEBI:17544"/>
        <dbReference type="ChEBI" id="CHEBI:30616"/>
        <dbReference type="ChEBI" id="CHEBI:33019"/>
        <dbReference type="ChEBI" id="CHEBI:57926"/>
        <dbReference type="ChEBI" id="CHEBI:73682"/>
        <dbReference type="EC" id="2.7.7.87"/>
    </reaction>
</comment>
<dbReference type="InterPro" id="IPR005145">
    <property type="entry name" value="Sua5_C"/>
</dbReference>
<organism evidence="16">
    <name type="scientific">Thermofilum pendens</name>
    <dbReference type="NCBI Taxonomy" id="2269"/>
    <lineage>
        <taxon>Archaea</taxon>
        <taxon>Thermoproteota</taxon>
        <taxon>Thermoprotei</taxon>
        <taxon>Thermofilales</taxon>
        <taxon>Thermofilaceae</taxon>
        <taxon>Thermofilum</taxon>
    </lineage>
</organism>
<dbReference type="Pfam" id="PF03481">
    <property type="entry name" value="Sua5_C"/>
    <property type="match status" value="1"/>
</dbReference>
<dbReference type="GO" id="GO:0000049">
    <property type="term" value="F:tRNA binding"/>
    <property type="evidence" value="ECO:0007669"/>
    <property type="project" value="TreeGrafter"/>
</dbReference>
<keyword evidence="5 13" id="KW-0963">Cytoplasm</keyword>
<evidence type="ECO:0000256" key="9">
    <source>
        <dbReference type="ARBA" id="ARBA00022741"/>
    </source>
</evidence>
<feature type="binding site" evidence="14">
    <location>
        <position position="69"/>
    </location>
    <ligand>
        <name>ATP</name>
        <dbReference type="ChEBI" id="CHEBI:30616"/>
    </ligand>
</feature>
<keyword evidence="8 13" id="KW-0548">Nucleotidyltransferase</keyword>
<dbReference type="PIRSF" id="PIRSF004930">
    <property type="entry name" value="Tln_factor_SUA5"/>
    <property type="match status" value="1"/>
</dbReference>
<keyword evidence="9 13" id="KW-0547">Nucleotide-binding</keyword>
<dbReference type="EC" id="2.7.7.87" evidence="3 13"/>